<evidence type="ECO:0000256" key="7">
    <source>
        <dbReference type="PROSITE-ProRule" id="PRU00703"/>
    </source>
</evidence>
<dbReference type="Pfam" id="PF00571">
    <property type="entry name" value="CBS"/>
    <property type="match status" value="1"/>
</dbReference>
<evidence type="ECO:0000256" key="6">
    <source>
        <dbReference type="ARBA" id="ARBA00023136"/>
    </source>
</evidence>
<dbReference type="Gene3D" id="3.10.580.10">
    <property type="entry name" value="CBS-domain"/>
    <property type="match status" value="1"/>
</dbReference>
<evidence type="ECO:0000256" key="9">
    <source>
        <dbReference type="SAM" id="Phobius"/>
    </source>
</evidence>
<keyword evidence="4" id="KW-0677">Repeat</keyword>
<dbReference type="PANTHER" id="PTHR43099:SF5">
    <property type="entry name" value="HLYC_CORC FAMILY TRANSPORTER"/>
    <property type="match status" value="1"/>
</dbReference>
<feature type="domain" description="CBS" evidence="10">
    <location>
        <begin position="219"/>
        <end position="276"/>
    </location>
</feature>
<reference evidence="13" key="1">
    <citation type="submission" date="2016-10" db="EMBL/GenBank/DDBJ databases">
        <authorList>
            <person name="de Groot N.N."/>
        </authorList>
    </citation>
    <scope>NUCLEOTIDE SEQUENCE [LARGE SCALE GENOMIC DNA]</scope>
    <source>
        <strain evidence="13">DSM 20639</strain>
    </source>
</reference>
<keyword evidence="7" id="KW-0129">CBS domain</keyword>
<reference evidence="12" key="3">
    <citation type="submission" date="2023-10" db="EMBL/GenBank/DDBJ databases">
        <title>Whole Genome based description of the genera Actinobaculum and Actinotignum reveals a complex phylogenetic relationship within the species included in the genus Actinotignum.</title>
        <authorList>
            <person name="Jensen C.S."/>
            <person name="Dargis R."/>
            <person name="Kemp M."/>
            <person name="Christensen J.J."/>
        </authorList>
    </citation>
    <scope>NUCLEOTIDE SEQUENCE</scope>
    <source>
        <strain evidence="12">Actinobaculum_suis_CCUG19206T</strain>
    </source>
</reference>
<proteinExistence type="predicted"/>
<dbReference type="InterPro" id="IPR000644">
    <property type="entry name" value="CBS_dom"/>
</dbReference>
<dbReference type="PROSITE" id="PS51846">
    <property type="entry name" value="CNNM"/>
    <property type="match status" value="1"/>
</dbReference>
<reference evidence="14" key="2">
    <citation type="submission" date="2016-10" db="EMBL/GenBank/DDBJ databases">
        <authorList>
            <person name="Varghese N."/>
        </authorList>
    </citation>
    <scope>NUCLEOTIDE SEQUENCE [LARGE SCALE GENOMIC DNA]</scope>
    <source>
        <strain evidence="14">DSM 20639</strain>
    </source>
</reference>
<evidence type="ECO:0000256" key="1">
    <source>
        <dbReference type="ARBA" id="ARBA00004651"/>
    </source>
</evidence>
<dbReference type="PANTHER" id="PTHR43099">
    <property type="entry name" value="UPF0053 PROTEIN YRKA"/>
    <property type="match status" value="1"/>
</dbReference>
<dbReference type="EMBL" id="JAWNFU010000001">
    <property type="protein sequence ID" value="MDY5152971.1"/>
    <property type="molecule type" value="Genomic_DNA"/>
</dbReference>
<dbReference type="Proteomes" id="UP001273799">
    <property type="component" value="Unassembled WGS sequence"/>
</dbReference>
<feature type="domain" description="CNNM transmembrane" evidence="11">
    <location>
        <begin position="1"/>
        <end position="201"/>
    </location>
</feature>
<keyword evidence="6 8" id="KW-0472">Membrane</keyword>
<dbReference type="Proteomes" id="UP000182744">
    <property type="component" value="Unassembled WGS sequence"/>
</dbReference>
<dbReference type="EMBL" id="FNAU01000007">
    <property type="protein sequence ID" value="SDE37278.1"/>
    <property type="molecule type" value="Genomic_DNA"/>
</dbReference>
<dbReference type="InterPro" id="IPR051676">
    <property type="entry name" value="UPF0053_domain"/>
</dbReference>
<dbReference type="Pfam" id="PF01595">
    <property type="entry name" value="CNNM"/>
    <property type="match status" value="1"/>
</dbReference>
<evidence type="ECO:0000259" key="10">
    <source>
        <dbReference type="PROSITE" id="PS51371"/>
    </source>
</evidence>
<dbReference type="InterPro" id="IPR002550">
    <property type="entry name" value="CNNM"/>
</dbReference>
<evidence type="ECO:0000313" key="14">
    <source>
        <dbReference type="Proteomes" id="UP000182744"/>
    </source>
</evidence>
<evidence type="ECO:0000313" key="13">
    <source>
        <dbReference type="EMBL" id="SDE37278.1"/>
    </source>
</evidence>
<evidence type="ECO:0000313" key="12">
    <source>
        <dbReference type="EMBL" id="MDY5152971.1"/>
    </source>
</evidence>
<keyword evidence="5 8" id="KW-1133">Transmembrane helix</keyword>
<dbReference type="SUPFAM" id="SSF54631">
    <property type="entry name" value="CBS-domain pair"/>
    <property type="match status" value="1"/>
</dbReference>
<dbReference type="CDD" id="cd04590">
    <property type="entry name" value="CBS_pair_CorC_HlyC_assoc"/>
    <property type="match status" value="1"/>
</dbReference>
<evidence type="ECO:0000256" key="8">
    <source>
        <dbReference type="PROSITE-ProRule" id="PRU01193"/>
    </source>
</evidence>
<dbReference type="PROSITE" id="PS51371">
    <property type="entry name" value="CBS"/>
    <property type="match status" value="2"/>
</dbReference>
<dbReference type="AlphaFoldDB" id="A0A1G7CD63"/>
<evidence type="ECO:0000256" key="5">
    <source>
        <dbReference type="ARBA" id="ARBA00022989"/>
    </source>
</evidence>
<feature type="transmembrane region" description="Helical" evidence="9">
    <location>
        <begin position="97"/>
        <end position="118"/>
    </location>
</feature>
<gene>
    <name evidence="12" type="ORF">R6G71_02740</name>
    <name evidence="13" type="ORF">SAMN05421878_10765</name>
</gene>
<dbReference type="RefSeq" id="WP_074662399.1">
    <property type="nucleotide sequence ID" value="NZ_FNAU01000007.1"/>
</dbReference>
<accession>A0A1G7CD63</accession>
<keyword evidence="14" id="KW-1185">Reference proteome</keyword>
<protein>
    <submittedName>
        <fullName evidence="12">Hemolysin family protein</fullName>
    </submittedName>
    <submittedName>
        <fullName evidence="13">Hemolysin, contains CBS domains</fullName>
    </submittedName>
</protein>
<dbReference type="SMART" id="SM00116">
    <property type="entry name" value="CBS"/>
    <property type="match status" value="2"/>
</dbReference>
<evidence type="ECO:0000256" key="4">
    <source>
        <dbReference type="ARBA" id="ARBA00022737"/>
    </source>
</evidence>
<feature type="domain" description="CBS" evidence="10">
    <location>
        <begin position="282"/>
        <end position="339"/>
    </location>
</feature>
<feature type="transmembrane region" description="Helical" evidence="9">
    <location>
        <begin position="58"/>
        <end position="77"/>
    </location>
</feature>
<keyword evidence="3 8" id="KW-0812">Transmembrane</keyword>
<keyword evidence="2" id="KW-1003">Cell membrane</keyword>
<comment type="subcellular location">
    <subcellularLocation>
        <location evidence="1">Cell membrane</location>
        <topology evidence="1">Multi-pass membrane protein</topology>
    </subcellularLocation>
</comment>
<evidence type="ECO:0000256" key="3">
    <source>
        <dbReference type="ARBA" id="ARBA00022692"/>
    </source>
</evidence>
<dbReference type="InterPro" id="IPR044751">
    <property type="entry name" value="Ion_transp-like_CBS"/>
</dbReference>
<organism evidence="13 14">
    <name type="scientific">Actinobaculum suis</name>
    <dbReference type="NCBI Taxonomy" id="1657"/>
    <lineage>
        <taxon>Bacteria</taxon>
        <taxon>Bacillati</taxon>
        <taxon>Actinomycetota</taxon>
        <taxon>Actinomycetes</taxon>
        <taxon>Actinomycetales</taxon>
        <taxon>Actinomycetaceae</taxon>
        <taxon>Actinobaculum</taxon>
    </lineage>
</organism>
<dbReference type="GO" id="GO:0005886">
    <property type="term" value="C:plasma membrane"/>
    <property type="evidence" value="ECO:0007669"/>
    <property type="project" value="UniProtKB-SubCell"/>
</dbReference>
<evidence type="ECO:0000259" key="11">
    <source>
        <dbReference type="PROSITE" id="PS51846"/>
    </source>
</evidence>
<name>A0A1G7CD63_9ACTO</name>
<sequence length="344" mass="37365">MNNWLALSLTVLLLLGNAYFVSAEFALTGSRASRLEPLAATNKRAQKVLAAIRNLNEMLAACQLGVTICSVALGALAEPAIARLLAIPLEAIGVGPAVVHTISFIVALLLVTALHVIIGEMVPKNVAVTHPEKSALLLVPSLLVFDKIFRPVTASLNWISLHIVSWLGMKPRHEVVSAFTAEEVASIVEVSERAGVLQDPQGLISGSLEFSERSVGETMVPLSGVVSVPAHVTPEQIERHVAETGFSRFVVRDRNHVLGYVHVKDVIAVRPQQRRLPIPMSLVRHMETLRAEDEVEDALRIMQGTGTHMALVEKNPGELGGIIFLEDVIEELVGNVRDAMQRER</sequence>
<evidence type="ECO:0000256" key="2">
    <source>
        <dbReference type="ARBA" id="ARBA00022475"/>
    </source>
</evidence>
<dbReference type="InterPro" id="IPR046342">
    <property type="entry name" value="CBS_dom_sf"/>
</dbReference>